<name>A0A6J4NKP5_9ACTN</name>
<dbReference type="SUPFAM" id="SSF103473">
    <property type="entry name" value="MFS general substrate transporter"/>
    <property type="match status" value="1"/>
</dbReference>
<accession>A0A6J4NKP5</accession>
<sequence length="125" mass="12729">PPVLGALFPRAGSLPGGDLALMVVGVAAHVGLLVTAQANVAAGHHRGSAVAWVSALALAVAVFAAGPLLDPVLGTAAVVQRVEWAFAAGSGAGWALAMVLLLRHARRERARQHRDTPRPDAEEPA</sequence>
<keyword evidence="1" id="KW-0472">Membrane</keyword>
<feature type="non-terminal residue" evidence="2">
    <location>
        <position position="1"/>
    </location>
</feature>
<dbReference type="AlphaFoldDB" id="A0A6J4NKP5"/>
<evidence type="ECO:0000256" key="1">
    <source>
        <dbReference type="SAM" id="Phobius"/>
    </source>
</evidence>
<keyword evidence="1" id="KW-0812">Transmembrane</keyword>
<dbReference type="EMBL" id="CADCUY010000082">
    <property type="protein sequence ID" value="CAA9390995.1"/>
    <property type="molecule type" value="Genomic_DNA"/>
</dbReference>
<protein>
    <submittedName>
        <fullName evidence="2">Uncharacterized protein</fullName>
    </submittedName>
</protein>
<organism evidence="2">
    <name type="scientific">uncultured Quadrisphaera sp</name>
    <dbReference type="NCBI Taxonomy" id="904978"/>
    <lineage>
        <taxon>Bacteria</taxon>
        <taxon>Bacillati</taxon>
        <taxon>Actinomycetota</taxon>
        <taxon>Actinomycetes</taxon>
        <taxon>Kineosporiales</taxon>
        <taxon>Kineosporiaceae</taxon>
        <taxon>Quadrisphaera</taxon>
        <taxon>environmental samples</taxon>
    </lineage>
</organism>
<gene>
    <name evidence="2" type="ORF">AVDCRST_MAG35-395</name>
</gene>
<proteinExistence type="predicted"/>
<dbReference type="InterPro" id="IPR036259">
    <property type="entry name" value="MFS_trans_sf"/>
</dbReference>
<reference evidence="2" key="1">
    <citation type="submission" date="2020-02" db="EMBL/GenBank/DDBJ databases">
        <authorList>
            <person name="Meier V. D."/>
        </authorList>
    </citation>
    <scope>NUCLEOTIDE SEQUENCE</scope>
    <source>
        <strain evidence="2">AVDCRST_MAG35</strain>
    </source>
</reference>
<feature type="transmembrane region" description="Helical" evidence="1">
    <location>
        <begin position="84"/>
        <end position="102"/>
    </location>
</feature>
<feature type="transmembrane region" description="Helical" evidence="1">
    <location>
        <begin position="20"/>
        <end position="42"/>
    </location>
</feature>
<keyword evidence="1" id="KW-1133">Transmembrane helix</keyword>
<feature type="transmembrane region" description="Helical" evidence="1">
    <location>
        <begin position="49"/>
        <end position="69"/>
    </location>
</feature>
<evidence type="ECO:0000313" key="2">
    <source>
        <dbReference type="EMBL" id="CAA9390995.1"/>
    </source>
</evidence>